<dbReference type="PANTHER" id="PTHR43610">
    <property type="entry name" value="BLL6696 PROTEIN"/>
    <property type="match status" value="1"/>
</dbReference>
<organism evidence="2 3">
    <name type="scientific">Nocardia testacea</name>
    <dbReference type="NCBI Taxonomy" id="248551"/>
    <lineage>
        <taxon>Bacteria</taxon>
        <taxon>Bacillati</taxon>
        <taxon>Actinomycetota</taxon>
        <taxon>Actinomycetes</taxon>
        <taxon>Mycobacteriales</taxon>
        <taxon>Nocardiaceae</taxon>
        <taxon>Nocardia</taxon>
    </lineage>
</organism>
<dbReference type="InterPro" id="IPR000182">
    <property type="entry name" value="GNAT_dom"/>
</dbReference>
<evidence type="ECO:0000313" key="2">
    <source>
        <dbReference type="EMBL" id="MFI2230082.1"/>
    </source>
</evidence>
<dbReference type="InterPro" id="IPR016181">
    <property type="entry name" value="Acyl_CoA_acyltransferase"/>
</dbReference>
<dbReference type="Proteomes" id="UP001611494">
    <property type="component" value="Unassembled WGS sequence"/>
</dbReference>
<dbReference type="EMBL" id="JBIRYL010000001">
    <property type="protein sequence ID" value="MFI2230082.1"/>
    <property type="molecule type" value="Genomic_DNA"/>
</dbReference>
<dbReference type="Gene3D" id="3.40.630.30">
    <property type="match status" value="1"/>
</dbReference>
<proteinExistence type="predicted"/>
<gene>
    <name evidence="2" type="ORF">ACH49Z_09550</name>
</gene>
<accession>A0ABW7VU01</accession>
<keyword evidence="2" id="KW-0808">Transferase</keyword>
<dbReference type="PANTHER" id="PTHR43610:SF1">
    <property type="entry name" value="N-ACETYLTRANSFERASE DOMAIN-CONTAINING PROTEIN"/>
    <property type="match status" value="1"/>
</dbReference>
<feature type="domain" description="N-acetyltransferase" evidence="1">
    <location>
        <begin position="38"/>
        <end position="190"/>
    </location>
</feature>
<keyword evidence="2" id="KW-0012">Acyltransferase</keyword>
<dbReference type="Pfam" id="PF13302">
    <property type="entry name" value="Acetyltransf_3"/>
    <property type="match status" value="1"/>
</dbReference>
<name>A0ABW7VU01_9NOCA</name>
<evidence type="ECO:0000313" key="3">
    <source>
        <dbReference type="Proteomes" id="UP001611494"/>
    </source>
</evidence>
<dbReference type="GO" id="GO:0016746">
    <property type="term" value="F:acyltransferase activity"/>
    <property type="evidence" value="ECO:0007669"/>
    <property type="project" value="UniProtKB-KW"/>
</dbReference>
<keyword evidence="3" id="KW-1185">Reference proteome</keyword>
<dbReference type="EC" id="2.3.-.-" evidence="2"/>
<dbReference type="PROSITE" id="PS51186">
    <property type="entry name" value="GNAT"/>
    <property type="match status" value="1"/>
</dbReference>
<dbReference type="RefSeq" id="WP_397061370.1">
    <property type="nucleotide sequence ID" value="NZ_JBIRYL010000001.1"/>
</dbReference>
<dbReference type="SUPFAM" id="SSF55729">
    <property type="entry name" value="Acyl-CoA N-acyltransferases (Nat)"/>
    <property type="match status" value="1"/>
</dbReference>
<reference evidence="2 3" key="1">
    <citation type="submission" date="2024-10" db="EMBL/GenBank/DDBJ databases">
        <title>The Natural Products Discovery Center: Release of the First 8490 Sequenced Strains for Exploring Actinobacteria Biosynthetic Diversity.</title>
        <authorList>
            <person name="Kalkreuter E."/>
            <person name="Kautsar S.A."/>
            <person name="Yang D."/>
            <person name="Bader C.D."/>
            <person name="Teijaro C.N."/>
            <person name="Fluegel L."/>
            <person name="Davis C.M."/>
            <person name="Simpson J.R."/>
            <person name="Lauterbach L."/>
            <person name="Steele A.D."/>
            <person name="Gui C."/>
            <person name="Meng S."/>
            <person name="Li G."/>
            <person name="Viehrig K."/>
            <person name="Ye F."/>
            <person name="Su P."/>
            <person name="Kiefer A.F."/>
            <person name="Nichols A."/>
            <person name="Cepeda A.J."/>
            <person name="Yan W."/>
            <person name="Fan B."/>
            <person name="Jiang Y."/>
            <person name="Adhikari A."/>
            <person name="Zheng C.-J."/>
            <person name="Schuster L."/>
            <person name="Cowan T.M."/>
            <person name="Smanski M.J."/>
            <person name="Chevrette M.G."/>
            <person name="De Carvalho L.P.S."/>
            <person name="Shen B."/>
        </authorList>
    </citation>
    <scope>NUCLEOTIDE SEQUENCE [LARGE SCALE GENOMIC DNA]</scope>
    <source>
        <strain evidence="2 3">NPDC019377</strain>
    </source>
</reference>
<comment type="caution">
    <text evidence="2">The sequence shown here is derived from an EMBL/GenBank/DDBJ whole genome shotgun (WGS) entry which is preliminary data.</text>
</comment>
<sequence>MAQLTDFAVKPVLTGRKVLLRPFVDADLDAIRTALRDPEVRRLTGSVHDATEEFAPENPAEIAQLREWYASRTAQRDRLDLAVVDTAAGRCVGEVVLNQWDPANRSCNFRILLGPAGRGRGLGTEATRLIVGYGFERLGLHRISLEVYAFNRRAHHVYEKVGFRAEGVLRQSLRYRDEWIDATVMSILAHEWPGNQRDAVLRHLDPEAGTAGAEA</sequence>
<protein>
    <submittedName>
        <fullName evidence="2">GNAT family N-acetyltransferase</fullName>
        <ecNumber evidence="2">2.3.-.-</ecNumber>
    </submittedName>
</protein>
<evidence type="ECO:0000259" key="1">
    <source>
        <dbReference type="PROSITE" id="PS51186"/>
    </source>
</evidence>